<keyword evidence="5" id="KW-0560">Oxidoreductase</keyword>
<gene>
    <name evidence="8" type="ORF">H9X80_01910</name>
</gene>
<dbReference type="SUPFAM" id="SSF55469">
    <property type="entry name" value="FMN-dependent nitroreductase-like"/>
    <property type="match status" value="1"/>
</dbReference>
<dbReference type="PANTHER" id="PTHR43673">
    <property type="entry name" value="NAD(P)H NITROREDUCTASE YDGI-RELATED"/>
    <property type="match status" value="1"/>
</dbReference>
<organism evidence="8 9">
    <name type="scientific">Olsenella profusa</name>
    <dbReference type="NCBI Taxonomy" id="138595"/>
    <lineage>
        <taxon>Bacteria</taxon>
        <taxon>Bacillati</taxon>
        <taxon>Actinomycetota</taxon>
        <taxon>Coriobacteriia</taxon>
        <taxon>Coriobacteriales</taxon>
        <taxon>Atopobiaceae</taxon>
        <taxon>Olsenella</taxon>
    </lineage>
</organism>
<dbReference type="InterPro" id="IPR000415">
    <property type="entry name" value="Nitroreductase-like"/>
</dbReference>
<protein>
    <submittedName>
        <fullName evidence="8">Nitroreductase family protein</fullName>
    </submittedName>
</protein>
<evidence type="ECO:0000313" key="8">
    <source>
        <dbReference type="EMBL" id="MBM6774309.1"/>
    </source>
</evidence>
<feature type="domain" description="Nitroreductase" evidence="7">
    <location>
        <begin position="68"/>
        <end position="147"/>
    </location>
</feature>
<reference evidence="8 9" key="1">
    <citation type="journal article" date="2021" name="Sci. Rep.">
        <title>The distribution of antibiotic resistance genes in chicken gut microbiota commensals.</title>
        <authorList>
            <person name="Juricova H."/>
            <person name="Matiasovicova J."/>
            <person name="Kubasova T."/>
            <person name="Cejkova D."/>
            <person name="Rychlik I."/>
        </authorList>
    </citation>
    <scope>NUCLEOTIDE SEQUENCE [LARGE SCALE GENOMIC DNA]</scope>
    <source>
        <strain evidence="8 9">An794</strain>
    </source>
</reference>
<dbReference type="PANTHER" id="PTHR43673:SF2">
    <property type="entry name" value="NITROREDUCTASE"/>
    <property type="match status" value="1"/>
</dbReference>
<comment type="caution">
    <text evidence="8">The sequence shown here is derived from an EMBL/GenBank/DDBJ whole genome shotgun (WGS) entry which is preliminary data.</text>
</comment>
<proteinExistence type="inferred from homology"/>
<evidence type="ECO:0000256" key="2">
    <source>
        <dbReference type="ARBA" id="ARBA00007118"/>
    </source>
</evidence>
<comment type="cofactor">
    <cofactor evidence="1">
        <name>FMN</name>
        <dbReference type="ChEBI" id="CHEBI:58210"/>
    </cofactor>
</comment>
<keyword evidence="4" id="KW-0288">FMN</keyword>
<evidence type="ECO:0000256" key="4">
    <source>
        <dbReference type="ARBA" id="ARBA00022643"/>
    </source>
</evidence>
<evidence type="ECO:0000256" key="6">
    <source>
        <dbReference type="SAM" id="MobiDB-lite"/>
    </source>
</evidence>
<evidence type="ECO:0000256" key="1">
    <source>
        <dbReference type="ARBA" id="ARBA00001917"/>
    </source>
</evidence>
<dbReference type="InterPro" id="IPR029479">
    <property type="entry name" value="Nitroreductase"/>
</dbReference>
<evidence type="ECO:0000313" key="9">
    <source>
        <dbReference type="Proteomes" id="UP000712527"/>
    </source>
</evidence>
<evidence type="ECO:0000256" key="5">
    <source>
        <dbReference type="ARBA" id="ARBA00023002"/>
    </source>
</evidence>
<accession>A0ABS2F011</accession>
<dbReference type="EMBL" id="JACSNQ010000002">
    <property type="protein sequence ID" value="MBM6774309.1"/>
    <property type="molecule type" value="Genomic_DNA"/>
</dbReference>
<evidence type="ECO:0000259" key="7">
    <source>
        <dbReference type="Pfam" id="PF00881"/>
    </source>
</evidence>
<dbReference type="CDD" id="cd20609">
    <property type="entry name" value="nitroreductase"/>
    <property type="match status" value="1"/>
</dbReference>
<sequence length="173" mass="18879">MTDFLQLAQSRYSCRAFTDQPVEPSKVDVLLEAAVAAPTAVDRQPWHAWVVQSPEAAERLAACTRFSFGAKTFVVVGARPEEAWVRKYDNRNFADVDASIVATHVMLAAHDLGLGTTWVGHFDAPALAEAFPEMAGYDLIAIFPLGYPAPGPEGGPSARHTERRAQDELVTRL</sequence>
<dbReference type="Proteomes" id="UP000712527">
    <property type="component" value="Unassembled WGS sequence"/>
</dbReference>
<feature type="compositionally biased region" description="Basic and acidic residues" evidence="6">
    <location>
        <begin position="159"/>
        <end position="173"/>
    </location>
</feature>
<name>A0ABS2F011_9ACTN</name>
<evidence type="ECO:0000256" key="3">
    <source>
        <dbReference type="ARBA" id="ARBA00022630"/>
    </source>
</evidence>
<dbReference type="Gene3D" id="3.40.109.10">
    <property type="entry name" value="NADH Oxidase"/>
    <property type="match status" value="1"/>
</dbReference>
<comment type="similarity">
    <text evidence="2">Belongs to the nitroreductase family.</text>
</comment>
<dbReference type="Pfam" id="PF00881">
    <property type="entry name" value="Nitroreductase"/>
    <property type="match status" value="2"/>
</dbReference>
<keyword evidence="3" id="KW-0285">Flavoprotein</keyword>
<feature type="domain" description="Nitroreductase" evidence="7">
    <location>
        <begin position="9"/>
        <end position="61"/>
    </location>
</feature>
<feature type="region of interest" description="Disordered" evidence="6">
    <location>
        <begin position="151"/>
        <end position="173"/>
    </location>
</feature>
<keyword evidence="9" id="KW-1185">Reference proteome</keyword>
<dbReference type="RefSeq" id="WP_204792669.1">
    <property type="nucleotide sequence ID" value="NZ_JACSNQ010000002.1"/>
</dbReference>